<evidence type="ECO:0000313" key="3">
    <source>
        <dbReference type="Proteomes" id="UP000613580"/>
    </source>
</evidence>
<feature type="region of interest" description="Disordered" evidence="1">
    <location>
        <begin position="256"/>
        <end position="304"/>
    </location>
</feature>
<dbReference type="Proteomes" id="UP000613580">
    <property type="component" value="Unassembled WGS sequence"/>
</dbReference>
<organism evidence="2 3">
    <name type="scientific">Mycena chlorophos</name>
    <name type="common">Agaric fungus</name>
    <name type="synonym">Agaricus chlorophos</name>
    <dbReference type="NCBI Taxonomy" id="658473"/>
    <lineage>
        <taxon>Eukaryota</taxon>
        <taxon>Fungi</taxon>
        <taxon>Dikarya</taxon>
        <taxon>Basidiomycota</taxon>
        <taxon>Agaricomycotina</taxon>
        <taxon>Agaricomycetes</taxon>
        <taxon>Agaricomycetidae</taxon>
        <taxon>Agaricales</taxon>
        <taxon>Marasmiineae</taxon>
        <taxon>Mycenaceae</taxon>
        <taxon>Mycena</taxon>
    </lineage>
</organism>
<dbReference type="EMBL" id="JACAZE010000004">
    <property type="protein sequence ID" value="KAF7318608.1"/>
    <property type="molecule type" value="Genomic_DNA"/>
</dbReference>
<sequence length="304" mass="32768">MRMPPLLLPDPSSGTGILAAFRPSSPCGHNLPTMTRGQHRHALTPPEDSQDVVGQRGARRMSYGKRASEKTRSTMYRRAGARLLGLSASRSSGRRRRRVAGPGAQSRAGAVPPRSKPPPLCQHVPPDATLDLRILLADRSNDRAEVFYYHPSKYPLTALYPSYNFSSSSARGHGAPRCGAFGHVRGVVDLASTRVIPEQRLQLCTLTPPSWPSESSSRSRETGCMELKDARRGSCVSAAAEPESSACFSGRRPDLAEAAGAAQDRRDVPNDGRSLLPTTPRYAALVPHPPNTSFAIPYSPPSSP</sequence>
<protein>
    <submittedName>
        <fullName evidence="2">Uncharacterized protein</fullName>
    </submittedName>
</protein>
<feature type="region of interest" description="Disordered" evidence="1">
    <location>
        <begin position="23"/>
        <end position="72"/>
    </location>
</feature>
<evidence type="ECO:0000256" key="1">
    <source>
        <dbReference type="SAM" id="MobiDB-lite"/>
    </source>
</evidence>
<evidence type="ECO:0000313" key="2">
    <source>
        <dbReference type="EMBL" id="KAF7318608.1"/>
    </source>
</evidence>
<reference evidence="2" key="1">
    <citation type="submission" date="2020-05" db="EMBL/GenBank/DDBJ databases">
        <title>Mycena genomes resolve the evolution of fungal bioluminescence.</title>
        <authorList>
            <person name="Tsai I.J."/>
        </authorList>
    </citation>
    <scope>NUCLEOTIDE SEQUENCE</scope>
    <source>
        <strain evidence="2">110903Hualien_Pintung</strain>
    </source>
</reference>
<gene>
    <name evidence="2" type="ORF">HMN09_00371800</name>
</gene>
<comment type="caution">
    <text evidence="2">The sequence shown here is derived from an EMBL/GenBank/DDBJ whole genome shotgun (WGS) entry which is preliminary data.</text>
</comment>
<keyword evidence="3" id="KW-1185">Reference proteome</keyword>
<proteinExistence type="predicted"/>
<feature type="region of interest" description="Disordered" evidence="1">
    <location>
        <begin position="84"/>
        <end position="120"/>
    </location>
</feature>
<accession>A0A8H6TJ06</accession>
<dbReference type="AlphaFoldDB" id="A0A8H6TJ06"/>
<name>A0A8H6TJ06_MYCCL</name>